<keyword evidence="2" id="KW-1185">Reference proteome</keyword>
<dbReference type="RefSeq" id="WP_212726242.1">
    <property type="nucleotide sequence ID" value="NZ_CP071249.1"/>
</dbReference>
<evidence type="ECO:0000313" key="2">
    <source>
        <dbReference type="Proteomes" id="UP001058016"/>
    </source>
</evidence>
<dbReference type="Proteomes" id="UP001058016">
    <property type="component" value="Chromosome"/>
</dbReference>
<gene>
    <name evidence="1" type="ORF">J0J69_06590</name>
</gene>
<reference evidence="1 2" key="1">
    <citation type="submission" date="2021-03" db="EMBL/GenBank/DDBJ databases">
        <title>Comparative Genomics and Metabolomics in the genus Turicibacter.</title>
        <authorList>
            <person name="Maki J."/>
            <person name="Looft T."/>
        </authorList>
    </citation>
    <scope>NUCLEOTIDE SEQUENCE [LARGE SCALE GENOMIC DNA]</scope>
    <source>
        <strain evidence="1 2">MMM721</strain>
    </source>
</reference>
<evidence type="ECO:0008006" key="3">
    <source>
        <dbReference type="Google" id="ProtNLM"/>
    </source>
</evidence>
<organism evidence="1 2">
    <name type="scientific">Turicibacter bilis</name>
    <dbReference type="NCBI Taxonomy" id="2735723"/>
    <lineage>
        <taxon>Bacteria</taxon>
        <taxon>Bacillati</taxon>
        <taxon>Bacillota</taxon>
        <taxon>Erysipelotrichia</taxon>
        <taxon>Erysipelotrichales</taxon>
        <taxon>Turicibacteraceae</taxon>
        <taxon>Turicibacter</taxon>
    </lineage>
</organism>
<proteinExistence type="predicted"/>
<dbReference type="EMBL" id="CP071249">
    <property type="protein sequence ID" value="UUF07151.1"/>
    <property type="molecule type" value="Genomic_DNA"/>
</dbReference>
<sequence length="64" mass="7364">MKGNLMAVPLQLSKSMQFEATHHEMNSSISSWHFKMNGAKATFYKGFDKYSLYVILAEMSKYAH</sequence>
<evidence type="ECO:0000313" key="1">
    <source>
        <dbReference type="EMBL" id="UUF07151.1"/>
    </source>
</evidence>
<protein>
    <recommendedName>
        <fullName evidence="3">4a-hydroxytetrahydrobiopterin dehydratase</fullName>
    </recommendedName>
</protein>
<accession>A0ABY5JMR4</accession>
<name>A0ABY5JMR4_9FIRM</name>